<dbReference type="InterPro" id="IPR015813">
    <property type="entry name" value="Pyrv/PenolPyrv_kinase-like_dom"/>
</dbReference>
<dbReference type="EMBL" id="JAUSUK010000002">
    <property type="protein sequence ID" value="MDQ0326832.1"/>
    <property type="molecule type" value="Genomic_DNA"/>
</dbReference>
<comment type="similarity">
    <text evidence="1">Belongs to the HpcH/HpaI aldolase family.</text>
</comment>
<evidence type="ECO:0000259" key="4">
    <source>
        <dbReference type="Pfam" id="PF03328"/>
    </source>
</evidence>
<dbReference type="Gene3D" id="3.20.20.60">
    <property type="entry name" value="Phosphoenolpyruvate-binding domains"/>
    <property type="match status" value="1"/>
</dbReference>
<dbReference type="InterPro" id="IPR050251">
    <property type="entry name" value="HpcH-HpaI_aldolase"/>
</dbReference>
<protein>
    <submittedName>
        <fullName evidence="5">4-hydroxy-2-oxoheptanedioate aldolase</fullName>
        <ecNumber evidence="5">4.1.2.52</ecNumber>
    </submittedName>
</protein>
<reference evidence="5 6" key="1">
    <citation type="submission" date="2023-07" db="EMBL/GenBank/DDBJ databases">
        <title>Genomic Encyclopedia of Type Strains, Phase IV (KMG-IV): sequencing the most valuable type-strain genomes for metagenomic binning, comparative biology and taxonomic classification.</title>
        <authorList>
            <person name="Goeker M."/>
        </authorList>
    </citation>
    <scope>NUCLEOTIDE SEQUENCE [LARGE SCALE GENOMIC DNA]</scope>
    <source>
        <strain evidence="5 6">DSM 11549</strain>
    </source>
</reference>
<feature type="domain" description="HpcH/HpaI aldolase/citrate lyase" evidence="4">
    <location>
        <begin position="1"/>
        <end position="216"/>
    </location>
</feature>
<dbReference type="InterPro" id="IPR005000">
    <property type="entry name" value="Aldolase/citrate-lyase_domain"/>
</dbReference>
<dbReference type="PANTHER" id="PTHR30502:SF0">
    <property type="entry name" value="PHOSPHOENOLPYRUVATE CARBOXYLASE FAMILY PROTEIN"/>
    <property type="match status" value="1"/>
</dbReference>
<keyword evidence="2" id="KW-0479">Metal-binding</keyword>
<organism evidence="5 6">
    <name type="scientific">Rhodopseudomonas julia</name>
    <dbReference type="NCBI Taxonomy" id="200617"/>
    <lineage>
        <taxon>Bacteria</taxon>
        <taxon>Pseudomonadati</taxon>
        <taxon>Pseudomonadota</taxon>
        <taxon>Alphaproteobacteria</taxon>
        <taxon>Hyphomicrobiales</taxon>
        <taxon>Nitrobacteraceae</taxon>
        <taxon>Rhodopseudomonas</taxon>
    </lineage>
</organism>
<dbReference type="InterPro" id="IPR040442">
    <property type="entry name" value="Pyrv_kinase-like_dom_sf"/>
</dbReference>
<evidence type="ECO:0000313" key="6">
    <source>
        <dbReference type="Proteomes" id="UP001230253"/>
    </source>
</evidence>
<keyword evidence="3 5" id="KW-0456">Lyase</keyword>
<proteinExistence type="inferred from homology"/>
<evidence type="ECO:0000256" key="3">
    <source>
        <dbReference type="ARBA" id="ARBA00023239"/>
    </source>
</evidence>
<dbReference type="SUPFAM" id="SSF51621">
    <property type="entry name" value="Phosphoenolpyruvate/pyruvate domain"/>
    <property type="match status" value="1"/>
</dbReference>
<evidence type="ECO:0000256" key="2">
    <source>
        <dbReference type="ARBA" id="ARBA00022723"/>
    </source>
</evidence>
<gene>
    <name evidence="5" type="ORF">J2R99_002701</name>
</gene>
<keyword evidence="6" id="KW-1185">Reference proteome</keyword>
<evidence type="ECO:0000256" key="1">
    <source>
        <dbReference type="ARBA" id="ARBA00005568"/>
    </source>
</evidence>
<dbReference type="Pfam" id="PF03328">
    <property type="entry name" value="HpcH_HpaI"/>
    <property type="match status" value="1"/>
</dbReference>
<dbReference type="EC" id="4.1.2.52" evidence="5"/>
<sequence>MAEMLARLGFDAVTLDMQHGFHSTESVLRGIAGVALAGKPAIVRIPVGRFDMASRALDMGASAVIAPMINDVEDARAFAAAMKFPPLGERSWGPHRAVQLSRHEDVSTFMRTADRETLSFAMIETRKAFDRLNDILDVDGIDGVFVGPADFSIAWSEGAQVDPGLKEMMPAIEAIAAAAEKNGKLAAIFAADPGRAGRYRQMGYRLVATASDTESLVLGAATLLERAKAG</sequence>
<comment type="caution">
    <text evidence="5">The sequence shown here is derived from an EMBL/GenBank/DDBJ whole genome shotgun (WGS) entry which is preliminary data.</text>
</comment>
<dbReference type="PANTHER" id="PTHR30502">
    <property type="entry name" value="2-KETO-3-DEOXY-L-RHAMNONATE ALDOLASE"/>
    <property type="match status" value="1"/>
</dbReference>
<evidence type="ECO:0000313" key="5">
    <source>
        <dbReference type="EMBL" id="MDQ0326832.1"/>
    </source>
</evidence>
<dbReference type="GO" id="GO:0016829">
    <property type="term" value="F:lyase activity"/>
    <property type="evidence" value="ECO:0007669"/>
    <property type="project" value="UniProtKB-KW"/>
</dbReference>
<name>A0ABU0C8I1_9BRAD</name>
<dbReference type="Proteomes" id="UP001230253">
    <property type="component" value="Unassembled WGS sequence"/>
</dbReference>
<accession>A0ABU0C8I1</accession>